<keyword evidence="6" id="KW-1185">Reference proteome</keyword>
<evidence type="ECO:0000256" key="2">
    <source>
        <dbReference type="PROSITE-ProRule" id="PRU00191"/>
    </source>
</evidence>
<dbReference type="GO" id="GO:0046854">
    <property type="term" value="P:phosphatidylinositol phosphate biosynthetic process"/>
    <property type="evidence" value="ECO:0007669"/>
    <property type="project" value="TreeGrafter"/>
</dbReference>
<name>A0A553NGC0_9TELE</name>
<dbReference type="Pfam" id="PF00017">
    <property type="entry name" value="SH2"/>
    <property type="match status" value="1"/>
</dbReference>
<evidence type="ECO:0000256" key="3">
    <source>
        <dbReference type="SAM" id="MobiDB-lite"/>
    </source>
</evidence>
<evidence type="ECO:0000313" key="5">
    <source>
        <dbReference type="EMBL" id="TRY64494.1"/>
    </source>
</evidence>
<gene>
    <name evidence="5" type="ORF">DNTS_017162</name>
</gene>
<dbReference type="PROSITE" id="PS50001">
    <property type="entry name" value="SH2"/>
    <property type="match status" value="1"/>
</dbReference>
<dbReference type="AlphaFoldDB" id="A0A553NGC0"/>
<evidence type="ECO:0000313" key="6">
    <source>
        <dbReference type="Proteomes" id="UP000316079"/>
    </source>
</evidence>
<protein>
    <recommendedName>
        <fullName evidence="4">SH2 domain-containing protein</fullName>
    </recommendedName>
</protein>
<dbReference type="PANTHER" id="PTHR10155">
    <property type="entry name" value="PHOSPHATIDYLINOSITOL 3-KINASE REGULATORY SUBUNIT"/>
    <property type="match status" value="1"/>
</dbReference>
<accession>A0A553NGC0</accession>
<sequence>MVPHNDSNHTSSGSPTAPLRQLSKPAEPPTSVPTPPTHFLPFRHQQECEQIKQVVGFLSHSGFYWGPMEVEEAHTRLAKHPLGTFLIRDSMQANVFFTLSYRAPEGPTSVRVLLKNGFFSLAGSKHTFSCLFGLLGFYIASPKKSLTQPYRGNSPQTLQKLARRAVIQSFGRESIPQLQYVPDKKVMNAKISTSFL</sequence>
<organism evidence="5 6">
    <name type="scientific">Danionella cerebrum</name>
    <dbReference type="NCBI Taxonomy" id="2873325"/>
    <lineage>
        <taxon>Eukaryota</taxon>
        <taxon>Metazoa</taxon>
        <taxon>Chordata</taxon>
        <taxon>Craniata</taxon>
        <taxon>Vertebrata</taxon>
        <taxon>Euteleostomi</taxon>
        <taxon>Actinopterygii</taxon>
        <taxon>Neopterygii</taxon>
        <taxon>Teleostei</taxon>
        <taxon>Ostariophysi</taxon>
        <taxon>Cypriniformes</taxon>
        <taxon>Danionidae</taxon>
        <taxon>Danioninae</taxon>
        <taxon>Danionella</taxon>
    </lineage>
</organism>
<proteinExistence type="predicted"/>
<evidence type="ECO:0000259" key="4">
    <source>
        <dbReference type="PROSITE" id="PS50001"/>
    </source>
</evidence>
<dbReference type="CDD" id="cd10382">
    <property type="entry name" value="SH2_SOCS1"/>
    <property type="match status" value="1"/>
</dbReference>
<dbReference type="SMART" id="SM00252">
    <property type="entry name" value="SH2"/>
    <property type="match status" value="1"/>
</dbReference>
<dbReference type="GO" id="GO:0046935">
    <property type="term" value="F:1-phosphatidylinositol-3-kinase regulator activity"/>
    <property type="evidence" value="ECO:0007669"/>
    <property type="project" value="TreeGrafter"/>
</dbReference>
<dbReference type="PANTHER" id="PTHR10155:SF4">
    <property type="entry name" value="SUPPRESSOR OF CYTOKINE SIGNALING 1"/>
    <property type="match status" value="1"/>
</dbReference>
<feature type="compositionally biased region" description="Pro residues" evidence="3">
    <location>
        <begin position="26"/>
        <end position="38"/>
    </location>
</feature>
<dbReference type="OrthoDB" id="9937362at2759"/>
<dbReference type="InterPro" id="IPR035861">
    <property type="entry name" value="SOCS1_SH2"/>
</dbReference>
<dbReference type="STRING" id="623744.A0A553NGC0"/>
<dbReference type="Gene3D" id="3.30.505.10">
    <property type="entry name" value="SH2 domain"/>
    <property type="match status" value="1"/>
</dbReference>
<feature type="region of interest" description="Disordered" evidence="3">
    <location>
        <begin position="1"/>
        <end position="39"/>
    </location>
</feature>
<comment type="caution">
    <text evidence="5">The sequence shown here is derived from an EMBL/GenBank/DDBJ whole genome shotgun (WGS) entry which is preliminary data.</text>
</comment>
<keyword evidence="1 2" id="KW-0727">SH2 domain</keyword>
<dbReference type="SUPFAM" id="SSF55550">
    <property type="entry name" value="SH2 domain"/>
    <property type="match status" value="1"/>
</dbReference>
<dbReference type="EMBL" id="SRMA01026995">
    <property type="protein sequence ID" value="TRY64494.1"/>
    <property type="molecule type" value="Genomic_DNA"/>
</dbReference>
<reference evidence="5 6" key="1">
    <citation type="journal article" date="2019" name="Sci. Data">
        <title>Hybrid genome assembly and annotation of Danionella translucida.</title>
        <authorList>
            <person name="Kadobianskyi M."/>
            <person name="Schulze L."/>
            <person name="Schuelke M."/>
            <person name="Judkewitz B."/>
        </authorList>
    </citation>
    <scope>NUCLEOTIDE SEQUENCE [LARGE SCALE GENOMIC DNA]</scope>
    <source>
        <strain evidence="5 6">Bolton</strain>
    </source>
</reference>
<dbReference type="InterPro" id="IPR036860">
    <property type="entry name" value="SH2_dom_sf"/>
</dbReference>
<dbReference type="GO" id="GO:0005942">
    <property type="term" value="C:phosphatidylinositol 3-kinase complex"/>
    <property type="evidence" value="ECO:0007669"/>
    <property type="project" value="TreeGrafter"/>
</dbReference>
<feature type="domain" description="SH2" evidence="4">
    <location>
        <begin position="63"/>
        <end position="138"/>
    </location>
</feature>
<evidence type="ECO:0000256" key="1">
    <source>
        <dbReference type="ARBA" id="ARBA00022999"/>
    </source>
</evidence>
<dbReference type="InterPro" id="IPR000980">
    <property type="entry name" value="SH2"/>
</dbReference>
<dbReference type="Proteomes" id="UP000316079">
    <property type="component" value="Unassembled WGS sequence"/>
</dbReference>